<dbReference type="OrthoDB" id="79280at2"/>
<protein>
    <recommendedName>
        <fullName evidence="2">Tail sheath protein C-terminal domain-containing protein</fullName>
    </recommendedName>
</protein>
<organism evidence="3 4">
    <name type="scientific">Leptotrichia wadei</name>
    <dbReference type="NCBI Taxonomy" id="157687"/>
    <lineage>
        <taxon>Bacteria</taxon>
        <taxon>Fusobacteriati</taxon>
        <taxon>Fusobacteriota</taxon>
        <taxon>Fusobacteriia</taxon>
        <taxon>Fusobacteriales</taxon>
        <taxon>Leptotrichiaceae</taxon>
        <taxon>Leptotrichia</taxon>
    </lineage>
</organism>
<comment type="similarity">
    <text evidence="1">Belongs to the myoviridae tail sheath protein family.</text>
</comment>
<dbReference type="AlphaFoldDB" id="A0A134ARH2"/>
<dbReference type="Pfam" id="PF17482">
    <property type="entry name" value="Phage_sheath_1C"/>
    <property type="match status" value="1"/>
</dbReference>
<proteinExistence type="inferred from homology"/>
<evidence type="ECO:0000256" key="1">
    <source>
        <dbReference type="ARBA" id="ARBA00008005"/>
    </source>
</evidence>
<dbReference type="PATRIC" id="fig|157687.3.peg.97"/>
<gene>
    <name evidence="3" type="ORF">HMPREF3180_00096</name>
</gene>
<dbReference type="EMBL" id="LSDD01000004">
    <property type="protein sequence ID" value="KXB70302.1"/>
    <property type="molecule type" value="Genomic_DNA"/>
</dbReference>
<feature type="domain" description="Tail sheath protein C-terminal" evidence="2">
    <location>
        <begin position="251"/>
        <end position="331"/>
    </location>
</feature>
<dbReference type="RefSeq" id="WP_060917199.1">
    <property type="nucleotide sequence ID" value="NZ_KQ959999.1"/>
</dbReference>
<dbReference type="STRING" id="157687.HMPREF3180_00096"/>
<reference evidence="4" key="1">
    <citation type="submission" date="2016-01" db="EMBL/GenBank/DDBJ databases">
        <authorList>
            <person name="Mitreva M."/>
            <person name="Pepin K.H."/>
            <person name="Mihindukulasuriya K.A."/>
            <person name="Fulton R."/>
            <person name="Fronick C."/>
            <person name="O'Laughlin M."/>
            <person name="Miner T."/>
            <person name="Herter B."/>
            <person name="Rosa B.A."/>
            <person name="Cordes M."/>
            <person name="Tomlinson C."/>
            <person name="Wollam A."/>
            <person name="Palsikar V.B."/>
            <person name="Mardis E.R."/>
            <person name="Wilson R.K."/>
        </authorList>
    </citation>
    <scope>NUCLEOTIDE SEQUENCE [LARGE SCALE GENOMIC DNA]</scope>
    <source>
        <strain evidence="4">KA00185</strain>
    </source>
</reference>
<dbReference type="InterPro" id="IPR020287">
    <property type="entry name" value="Tail_sheath_C"/>
</dbReference>
<dbReference type="Gene3D" id="3.30.1370.220">
    <property type="match status" value="1"/>
</dbReference>
<evidence type="ECO:0000313" key="4">
    <source>
        <dbReference type="Proteomes" id="UP000070483"/>
    </source>
</evidence>
<comment type="caution">
    <text evidence="3">The sequence shown here is derived from an EMBL/GenBank/DDBJ whole genome shotgun (WGS) entry which is preliminary data.</text>
</comment>
<accession>A0A134ARH2</accession>
<name>A0A134ARH2_9FUSO</name>
<dbReference type="Proteomes" id="UP000070483">
    <property type="component" value="Unassembled WGS sequence"/>
</dbReference>
<sequence>MNGSPKFVLEIEERAGTAIARSEQGVIGVVLFDSTKDDRDYTFNSRGDVRQTDWSTENFNLLKDLAFVGSPYKVIVKRVKEDERESIKITDVLSDLESRVDSIVIPSATESETDNLISYAKSRHNTELGKLALDFDQAHFFVFVASDKVPDHHAVVNCGITGATVNGHTYSDKEFALAIASMEAGCPISRSITNMKMGFLEKCDVPAEPGKITKQGKIAVNVQKDDSGISYYVINRGVTSFITPDTTRQRRFSKVKVVRSLFTIIEDLKKSWNDYKGARLNGYLNKMAFLNAVNAYTQSLMNQGILDPDYSNSFDIDVERHKLYLMTEKGISKEEVDKMSEAKLRRINTVDVVYAKCDELMPLDCMEDFFGKAIIQS</sequence>
<evidence type="ECO:0000259" key="2">
    <source>
        <dbReference type="Pfam" id="PF17482"/>
    </source>
</evidence>
<dbReference type="Gene3D" id="3.40.50.11790">
    <property type="match status" value="1"/>
</dbReference>
<evidence type="ECO:0000313" key="3">
    <source>
        <dbReference type="EMBL" id="KXB70302.1"/>
    </source>
</evidence>
<keyword evidence="4" id="KW-1185">Reference proteome</keyword>